<dbReference type="Pfam" id="PF16197">
    <property type="entry name" value="KAsynt_C_assoc"/>
    <property type="match status" value="3"/>
</dbReference>
<dbReference type="SUPFAM" id="SSF52151">
    <property type="entry name" value="FabD/lysophospholipase-like"/>
    <property type="match status" value="3"/>
</dbReference>
<dbReference type="SUPFAM" id="SSF51735">
    <property type="entry name" value="NAD(P)-binding Rossmann-fold domains"/>
    <property type="match status" value="6"/>
</dbReference>
<evidence type="ECO:0000259" key="8">
    <source>
        <dbReference type="PROSITE" id="PS50075"/>
    </source>
</evidence>
<feature type="domain" description="Carrier" evidence="8">
    <location>
        <begin position="4461"/>
        <end position="4536"/>
    </location>
</feature>
<dbReference type="InterPro" id="IPR032821">
    <property type="entry name" value="PKS_assoc"/>
</dbReference>
<dbReference type="InterPro" id="IPR050091">
    <property type="entry name" value="PKS_NRPS_Biosynth_Enz"/>
</dbReference>
<evidence type="ECO:0000256" key="6">
    <source>
        <dbReference type="ARBA" id="ARBA00023315"/>
    </source>
</evidence>
<dbReference type="InterPro" id="IPR018201">
    <property type="entry name" value="Ketoacyl_synth_AS"/>
</dbReference>
<evidence type="ECO:0000259" key="9">
    <source>
        <dbReference type="PROSITE" id="PS52004"/>
    </source>
</evidence>
<keyword evidence="4" id="KW-0045">Antibiotic biosynthesis</keyword>
<dbReference type="Pfam" id="PF02801">
    <property type="entry name" value="Ketoacyl-synt_C"/>
    <property type="match status" value="3"/>
</dbReference>
<keyword evidence="2" id="KW-0597">Phosphoprotein</keyword>
<dbReference type="InterPro" id="IPR036291">
    <property type="entry name" value="NAD(P)-bd_dom_sf"/>
</dbReference>
<keyword evidence="6" id="KW-0012">Acyltransferase</keyword>
<dbReference type="InterPro" id="IPR001227">
    <property type="entry name" value="Ac_transferase_dom_sf"/>
</dbReference>
<dbReference type="PROSITE" id="PS00012">
    <property type="entry name" value="PHOSPHOPANTETHEINE"/>
    <property type="match status" value="2"/>
</dbReference>
<feature type="region of interest" description="Disordered" evidence="7">
    <location>
        <begin position="4588"/>
        <end position="4611"/>
    </location>
</feature>
<dbReference type="InterPro" id="IPR036736">
    <property type="entry name" value="ACP-like_sf"/>
</dbReference>
<dbReference type="PROSITE" id="PS50075">
    <property type="entry name" value="CARRIER"/>
    <property type="match status" value="3"/>
</dbReference>
<sequence length="4630" mass="476846">MQNEEKLLDFLKQTTAKLRTTRARLREVTERNREPIAIVGMACRFPGGVRSPEELWELLASGGDAISGFPVDRGWDAEALFDPDPDAEGSTYVVEGGFLSGAAEFDAAFFGISPREALAMDPQQRLLLETSWEAIERAGIDPVSLKGSGTGVFVGAATSGYIAAVAEEADAQAHLVTGNALSVLSGRISYTLGLTGPAVSVDTACSSSLVALHQAVTALRGDECSMALAGGVMLMVEPSEFVGFSRLRALSSDGRCKAFADGADGMGMAEGAGMVMLERLSDARRNGHKVLAVIRGSAVNQDGASNGLSAPNGPSQRRVIRAALANAQLSAADVDVVEAHGTGTELGDPIEAGALLATYGRERTEDQPLWIGSIKSNIGHAQQAAGVAGVIKMVLAMQNGVLPKTLHAETPSSHIDWSAGNVQLLQDEREWSAGDRPRRAGVSAFGISGTNAHVILEEASADEETADVEGEGEPGLPVLSPGVPAWVVSGRSAVALAGQAGRLREHVIGRPELAASDVARSLVVTRSVFEHRAVVLGAEREVLLAGLAAVATDQPAAGVVTGEVAPAGVGKTVFVFPGHGSQWVGMGRELAEVSPVFAARLAECGAALAPFVEWELGDVLAGRHDFEAADVLQPALWAVTVALAGVWEAAGVVADAVVGHSLGEIAAATVAGVLSLEDGAKVAALRARALSALDGRGGMLSVAESAEVVRERLVAFEGRLSLAAVNGPLSSVVSGEPGALDEFAAVCGESVRTSRVPIAYASHSVQVEELREEILTALEGIVPGEARIPMVSAMSGEWLSGPEMDAGYWFASLRETVEFERAVRTLGESGHGVFIETSPHPALIQAVSGTLEESFPVTVGTLRREKGGAERLLTSFAEAWAQGVPVDWAAVLGSGTAVELPTYAFQRRHYWPEEVHVAEGVVSEGDAEFWAAVEQGDLEELAAALNIDGGRLGEVLPALADYRRRERANSAVADWRYRVSWVPVPVVESGVVLSGSWLVVGEGADAEAVAEALSGCGAEVITVAGPDGVDASVVAGVAGVVSTLAVDDAVFAGDQIVAAGLVATVELVRALGGAGVEAPLWVLTRGAVGAGAGESVVSAVQAQVWGLGVTAGLELAGRWGGLIDLPAEFDGRVGARLVGVLANGGEDQVAVRSGGVLGRRLERAGRPVVGEEWRPGGAVLVTGGTSGVGAITAGWVAERGAERVVLTSRSGPGAAGVAGLAASIAASGAAVDVVASDVADREATGALLAWMDATGVGLSSVMHAAGLSSGKGVEEVEAADLSLLLSAKAGGAAVLDELTADRDLDAFVLYSSGAATWGSGGLGAYAAANAYLDALCDSRRGRGLAASSVAWGLWAGIGMAASEGGDRLLHYGMEGIDAERGMRALGQVLDADEGAVTVAGFDWAQFVPTYTLRRPSPLLSALPEVRAILAAEAEPSVSADTSELAARLSGMPVGEQRQVLTDLVRSNAAAVLGHESAADVLPQRAFKDLGFDSAGAVELRNRLSTAAGVRLPSTMVFDYPNAAVLAEYIRGELVGSAESGSEGAVQVVAAAGGEPIAIVGMGCRYPGDVHGPDQFWDLLTAGTDAISGFPTDRGWEAFEEEFGGEAIRAGEAYTRQGGFVYDAADFDAAFFGISPREAMAMDPQQRLLLETAWEAIERAGLAPSSLHGSATGVFIGASHSDYSSSLPIDDQSLNGYRLTGAISSVTSGRISYTLGLTGPAVTVDTACSSSLVALHQAVTALRGGECTMALAGGVAVMASPGAFMDFSEQGGMASSGRCKAFSDEADGIGWGEGAGVVVLERLSDARRNGHQVLAVIRGSAVNQDGASNGLSAPNGPSQRRVIRAALANAQLSAADVDVVEAHGTGTSLGDPIEAGALLATYGRERAEDRPLWLGSVKSNIGHTQQAAGVAGVIKMVLAMRHGVLPRTLHAETPSSHVDWASGDVRVLQEAREWSAGDRPRRAGVSAFGISGTNAHLIVEEAPLEAPVAVVEEEPVAAPVAVLSPALPAWAVSGHSAAALAGQAGRLREHVIGRPELAASDVAWSLATARSVFEHRAVVLGSEREVLLAGLAAVATDQPAPGVVSGAVAPAGTGSTVFVFPGQGSQWVGMGRELAESSPVFAARLAECGAALAPFVEWELEDVLAGRHGFEAADVVQPALWAVMVSLAAVWEAAGVVPDAVVGHSQGEIAAAAVAGILSLEDAAKVVALRSRTLTALAGRGGMLSVAEPADAVRERIAPFGERLSLAAVNGPSATVVSGEPDALRELQESCGESVRTRMIPVDYASHGPQVDELREEILNVLDGIVPGETRIPMVSAMSGEWLSGPEMDAGYWFASLRETVEFERAIQVLGESGHGVFVETSPHPVLIQAISGTLEETSPLAVGTLRRDNGGAERLLASFAEAYVQGVAVDWTVLLGGGTAVELPTYAFQRRRFWPEVREVQRAWSVDDWRYRIAWEQTGGDGVAASLSGTWLLVGEAPEASVISGVLAGHGAEVVAVAGPEELDASVVAGVSGVVSLLALDESPDAEYPWVPRGTAATVDLVRVLARAGVQAPVWVVTRGAVQTGAGEATTSPAQAQVWGLGRAVGLEHPDFWGGLIDLPAEFDAQSAARLVSVLADGREDQVALRPSGVFLRRLVRAEARAGGREAWQPRGTVLLTGGTGSIGVSVGVWLAERGAPRVVLTSRSGPSAEGLAGLAASVAHAGSDVEVISCDLGVREQVAGMVTWLEESGPGLSTVLHSANLPYLARVEETEREGLSAALGAKALGAVHLDEATAALDLDEFVLFSSISATWGSNDHGAYAAGNSFLDALAEERRARGLPATSIAWGVWDSRDWDIVDAALDQGAGRVTPSRLRRQGMHFLDADRALIALGEVLNDDETFIAVADVEWDRFAPVFSAARPRPLLETIPEAREATDPAGSGESQAAERGEYASRLAGMPAADRRRTVIELVRSHAATVLGYESTAEMPAERAFRDVGFDSLTAVELRNQLNTAAGVRLPSTAVFDHPNPTAMAEEILSRLLGTASDEAVAVAAAAPSEPIAIVGMACRYPGGVRSPEELWELLVSGGDAISGFPVDRGWDAEALFDPDPDAEGSTYVVEGGFLSGAAEFDAGFFGISPREALAMDPQQRLLLETSWEAIERAGVDPASLKGSGTGVFVGAAPSGYIAAVAGEPDAQAHLMTGNALSVLSGRISYTLGLTGPSMSMDTACSASLVALHQATQALRGGECSMALAGGVMLMADPSEFVGFSRLRVLASDGRCKAFADGADGMGMAEGVGMLMLERLSDARRNGHKVLAVIRGSAVNQDGASNGLSAPNGPSQRRVIRAALANAQLSAADVDVVEAHGTGTELGDPIEAQALLATYGQERPEGDRPLWLGSIKSNIGHAQQAAGVAGVIKMVLAMQKDVLPKTLYAEAPSTHVDWSAGNVQLLQETREWQPGDRPRRAGVSAFGISGTNAHLILEEAPEENEAAVAEEEPVVAPAAVLSPALPAWTVSGHGAAALAGQAGRLREHVIGRPEVAVGDVAWSLVATRSVFEHRAVVLGSEREVLLAGLAAVATDQPAAGVVTGAVAPAGVGKTVFVFPGHGSQWVGMGRELAEVSPVFAARLAECGAALAPFVEWELGDVLAGRHDFEAADVLQPALWAVTVALAGVWEAAGVVADAVVGHSLGEIAAATVAGVLSLEDGAKVAALRARALSALDGRGGMLSVAEPADAVRERLAAFEGRLSLAAVNGPLSSVVSGEPGALDEFAAVCGESVRTSRVPIAYASHSVQVEELREEILTALEGIVPGEARIPMVSAMSGDMINGPEMDAGYWFASLRETVEFERAVRTLGESGHGVFIETSPHPALTGAIGDVVQGDAVVVGTLRREKGGAERLLTSFAEAWAQGVPVEWATVLGSGTAVELPTYAFQHRHYWPEDERVPETVVSEGDAEFWAAVEGGDLDELAATLNVDDGGSLAAVLPALVDYRRRSRVDAEVADWRYRVSWVPVPVVESGVVLSGSWLVVGEGADAEAVAEALSGCGAEVVTVAGPAGVDASVVAGVAGVVSTLAMSEAWHPEYPVVPAGLVATVELVRALGGAGVEAPLWVLTRGAVGAGEVPTSVVQAQVWGLGVTAGLELAGRWGGLVDLPAEFDGRVGARLVGVLANGGEDQVAVRSGGVLGRRLERAGRPVVGEEWRPGGAVLVTGGTSGVGAITAGWVAERGAERVVLTSRSGPGAAGVAGLAASIAASGAAVDVVASDVADREATGALLAWMDATGVGLSSVMHAAGLSSGKLVAEVEVADLSAMLSAKAGGAAVLDELTADRDLDAFMLYSSGAATWGSGGLSAYAAANAYLDALCDSRRGRGLAASSVAWGLWAGIGMAASEGGDRLLHYGMEGIDAKRGMRALGQVLDADEGAVTVAGFDWAQFVPTYTLHRPSPLLSALPEVRAILAAEADPGASANGSELTARLSGMPVGEQRQVLTDLVRSNAAAVLGHESVQDVLPQRAFKDLGFDSVGAVELRNRLSTAAGVRLPSTMVFDYPNPAALAEYIRGELVDSGGATDGAGQEDAVLADLDRLAAALESIEGGADVRQDITERMQTMLSRWLRSSGSNESDPGATGRQAITGQLDEASADEVLDFINKELGGSR</sequence>
<keyword evidence="3" id="KW-0808">Transferase</keyword>
<dbReference type="PANTHER" id="PTHR43775:SF51">
    <property type="entry name" value="INACTIVE PHENOLPHTHIOCEROL SYNTHESIS POLYKETIDE SYNTHASE TYPE I PKS1-RELATED"/>
    <property type="match status" value="1"/>
</dbReference>
<dbReference type="Pfam" id="PF00109">
    <property type="entry name" value="ketoacyl-synt"/>
    <property type="match status" value="3"/>
</dbReference>
<keyword evidence="1" id="KW-0596">Phosphopantetheine</keyword>
<dbReference type="PROSITE" id="PS52004">
    <property type="entry name" value="KS3_2"/>
    <property type="match status" value="3"/>
</dbReference>
<evidence type="ECO:0000256" key="4">
    <source>
        <dbReference type="ARBA" id="ARBA00023194"/>
    </source>
</evidence>
<dbReference type="SUPFAM" id="SSF47336">
    <property type="entry name" value="ACP-like"/>
    <property type="match status" value="3"/>
</dbReference>
<dbReference type="Gene3D" id="6.10.140.1830">
    <property type="match status" value="2"/>
</dbReference>
<dbReference type="Gene3D" id="1.10.1200.10">
    <property type="entry name" value="ACP-like"/>
    <property type="match status" value="3"/>
</dbReference>
<dbReference type="Pfam" id="PF18369">
    <property type="entry name" value="PKS_DE"/>
    <property type="match status" value="2"/>
</dbReference>
<dbReference type="InterPro" id="IPR006162">
    <property type="entry name" value="Ppantetheine_attach_site"/>
</dbReference>
<evidence type="ECO:0000313" key="10">
    <source>
        <dbReference type="EMBL" id="MDT0444129.1"/>
    </source>
</evidence>
<dbReference type="RefSeq" id="WP_311618405.1">
    <property type="nucleotide sequence ID" value="NZ_JAVREV010000008.1"/>
</dbReference>
<keyword evidence="5" id="KW-0511">Multifunctional enzyme</keyword>
<dbReference type="InterPro" id="IPR014031">
    <property type="entry name" value="Ketoacyl_synth_C"/>
</dbReference>
<dbReference type="SMART" id="SM00822">
    <property type="entry name" value="PKS_KR"/>
    <property type="match status" value="3"/>
</dbReference>
<dbReference type="SMART" id="SM00827">
    <property type="entry name" value="PKS_AT"/>
    <property type="match status" value="3"/>
</dbReference>
<dbReference type="InterPro" id="IPR014030">
    <property type="entry name" value="Ketoacyl_synth_N"/>
</dbReference>
<dbReference type="EMBL" id="JAVREV010000008">
    <property type="protein sequence ID" value="MDT0444129.1"/>
    <property type="molecule type" value="Genomic_DNA"/>
</dbReference>
<dbReference type="PANTHER" id="PTHR43775">
    <property type="entry name" value="FATTY ACID SYNTHASE"/>
    <property type="match status" value="1"/>
</dbReference>
<protein>
    <submittedName>
        <fullName evidence="10">SDR family NAD(P)-dependent oxidoreductase</fullName>
    </submittedName>
</protein>
<feature type="domain" description="Ketosynthase family 3 (KS3)" evidence="9">
    <location>
        <begin position="3036"/>
        <end position="3462"/>
    </location>
</feature>
<dbReference type="InterPro" id="IPR020806">
    <property type="entry name" value="PKS_PP-bd"/>
</dbReference>
<organism evidence="10 11">
    <name type="scientific">Streptomyces johnsoniae</name>
    <dbReference type="NCBI Taxonomy" id="3075532"/>
    <lineage>
        <taxon>Bacteria</taxon>
        <taxon>Bacillati</taxon>
        <taxon>Actinomycetota</taxon>
        <taxon>Actinomycetes</taxon>
        <taxon>Kitasatosporales</taxon>
        <taxon>Streptomycetaceae</taxon>
        <taxon>Streptomyces</taxon>
    </lineage>
</organism>
<accession>A0ABU2S570</accession>
<dbReference type="InterPro" id="IPR016036">
    <property type="entry name" value="Malonyl_transacylase_ACP-bd"/>
</dbReference>
<dbReference type="InterPro" id="IPR013968">
    <property type="entry name" value="PKS_KR"/>
</dbReference>
<proteinExistence type="predicted"/>
<dbReference type="InterPro" id="IPR014043">
    <property type="entry name" value="Acyl_transferase_dom"/>
</dbReference>
<dbReference type="Gene3D" id="3.30.70.3290">
    <property type="match status" value="3"/>
</dbReference>
<dbReference type="InterPro" id="IPR016039">
    <property type="entry name" value="Thiolase-like"/>
</dbReference>
<dbReference type="SMART" id="SM01294">
    <property type="entry name" value="PKS_PP_betabranch"/>
    <property type="match status" value="3"/>
</dbReference>
<name>A0ABU2S570_9ACTN</name>
<feature type="domain" description="Ketosynthase family 3 (KS3)" evidence="9">
    <location>
        <begin position="33"/>
        <end position="458"/>
    </location>
</feature>
<dbReference type="InterPro" id="IPR057326">
    <property type="entry name" value="KR_dom"/>
</dbReference>
<feature type="domain" description="Carrier" evidence="8">
    <location>
        <begin position="2944"/>
        <end position="3019"/>
    </location>
</feature>
<comment type="caution">
    <text evidence="10">The sequence shown here is derived from an EMBL/GenBank/DDBJ whole genome shotgun (WGS) entry which is preliminary data.</text>
</comment>
<feature type="domain" description="Carrier" evidence="8">
    <location>
        <begin position="1458"/>
        <end position="1533"/>
    </location>
</feature>
<dbReference type="InterPro" id="IPR009081">
    <property type="entry name" value="PP-bd_ACP"/>
</dbReference>
<dbReference type="CDD" id="cd08952">
    <property type="entry name" value="KR_1_SDR_x"/>
    <property type="match status" value="3"/>
</dbReference>
<dbReference type="Gene3D" id="3.40.50.720">
    <property type="entry name" value="NAD(P)-binding Rossmann-like Domain"/>
    <property type="match status" value="3"/>
</dbReference>
<feature type="region of interest" description="Disordered" evidence="7">
    <location>
        <begin position="2906"/>
        <end position="2933"/>
    </location>
</feature>
<feature type="domain" description="Ketosynthase family 3 (KS3)" evidence="9">
    <location>
        <begin position="1553"/>
        <end position="1980"/>
    </location>
</feature>
<dbReference type="InterPro" id="IPR020841">
    <property type="entry name" value="PKS_Beta-ketoAc_synthase_dom"/>
</dbReference>
<dbReference type="Pfam" id="PF08659">
    <property type="entry name" value="KR"/>
    <property type="match status" value="3"/>
</dbReference>
<gene>
    <name evidence="10" type="ORF">RM779_16225</name>
</gene>
<evidence type="ECO:0000256" key="2">
    <source>
        <dbReference type="ARBA" id="ARBA00022553"/>
    </source>
</evidence>
<dbReference type="InterPro" id="IPR016035">
    <property type="entry name" value="Acyl_Trfase/lysoPLipase"/>
</dbReference>
<evidence type="ECO:0000256" key="3">
    <source>
        <dbReference type="ARBA" id="ARBA00022679"/>
    </source>
</evidence>
<dbReference type="Proteomes" id="UP001183615">
    <property type="component" value="Unassembled WGS sequence"/>
</dbReference>
<evidence type="ECO:0000256" key="5">
    <source>
        <dbReference type="ARBA" id="ARBA00023268"/>
    </source>
</evidence>
<dbReference type="Pfam" id="PF00550">
    <property type="entry name" value="PP-binding"/>
    <property type="match status" value="3"/>
</dbReference>
<dbReference type="PROSITE" id="PS00606">
    <property type="entry name" value="KS3_1"/>
    <property type="match status" value="3"/>
</dbReference>
<evidence type="ECO:0000313" key="11">
    <source>
        <dbReference type="Proteomes" id="UP001183615"/>
    </source>
</evidence>
<dbReference type="InterPro" id="IPR041618">
    <property type="entry name" value="PKS_DE"/>
</dbReference>
<dbReference type="SMART" id="SM00823">
    <property type="entry name" value="PKS_PP"/>
    <property type="match status" value="3"/>
</dbReference>
<dbReference type="SMART" id="SM00825">
    <property type="entry name" value="PKS_KS"/>
    <property type="match status" value="3"/>
</dbReference>
<dbReference type="Gene3D" id="3.40.366.10">
    <property type="entry name" value="Malonyl-Coenzyme A Acyl Carrier Protein, domain 2"/>
    <property type="match status" value="3"/>
</dbReference>
<dbReference type="Gene3D" id="3.40.47.10">
    <property type="match status" value="3"/>
</dbReference>
<dbReference type="Pfam" id="PF00698">
    <property type="entry name" value="Acyl_transf_1"/>
    <property type="match status" value="3"/>
</dbReference>
<dbReference type="SUPFAM" id="SSF55048">
    <property type="entry name" value="Probable ACP-binding domain of malonyl-CoA ACP transacylase"/>
    <property type="match status" value="3"/>
</dbReference>
<dbReference type="SUPFAM" id="SSF53901">
    <property type="entry name" value="Thiolase-like"/>
    <property type="match status" value="3"/>
</dbReference>
<keyword evidence="11" id="KW-1185">Reference proteome</keyword>
<dbReference type="NCBIfam" id="NF045894">
    <property type="entry name" value="PKS_plus_SDR"/>
    <property type="match status" value="2"/>
</dbReference>
<evidence type="ECO:0000256" key="7">
    <source>
        <dbReference type="SAM" id="MobiDB-lite"/>
    </source>
</evidence>
<dbReference type="CDD" id="cd00833">
    <property type="entry name" value="PKS"/>
    <property type="match status" value="3"/>
</dbReference>
<evidence type="ECO:0000256" key="1">
    <source>
        <dbReference type="ARBA" id="ARBA00022450"/>
    </source>
</evidence>
<reference evidence="11" key="1">
    <citation type="submission" date="2023-07" db="EMBL/GenBank/DDBJ databases">
        <title>30 novel species of actinomycetes from the DSMZ collection.</title>
        <authorList>
            <person name="Nouioui I."/>
        </authorList>
    </citation>
    <scope>NUCLEOTIDE SEQUENCE [LARGE SCALE GENOMIC DNA]</scope>
    <source>
        <strain evidence="11">DSM 41886</strain>
    </source>
</reference>